<feature type="non-terminal residue" evidence="2">
    <location>
        <position position="69"/>
    </location>
</feature>
<organism evidence="2">
    <name type="scientific">human gut metagenome</name>
    <dbReference type="NCBI Taxonomy" id="408170"/>
    <lineage>
        <taxon>unclassified sequences</taxon>
        <taxon>metagenomes</taxon>
        <taxon>organismal metagenomes</taxon>
    </lineage>
</organism>
<feature type="non-terminal residue" evidence="2">
    <location>
        <position position="1"/>
    </location>
</feature>
<evidence type="ECO:0000313" key="2">
    <source>
        <dbReference type="EMBL" id="ETJ39996.1"/>
    </source>
</evidence>
<accession>W1YC83</accession>
<protein>
    <submittedName>
        <fullName evidence="2">DNA internalization-related competence protein ComEC/Rec2</fullName>
    </submittedName>
</protein>
<keyword evidence="1" id="KW-0812">Transmembrane</keyword>
<keyword evidence="1" id="KW-0472">Membrane</keyword>
<feature type="transmembrane region" description="Helical" evidence="1">
    <location>
        <begin position="48"/>
        <end position="68"/>
    </location>
</feature>
<name>W1YC83_9ZZZZ</name>
<reference evidence="2" key="1">
    <citation type="submission" date="2013-12" db="EMBL/GenBank/DDBJ databases">
        <title>A Varibaculum cambriense genome reconstructed from a premature infant gut community with otherwise low bacterial novelty that shifts toward anaerobic metabolism during the third week of life.</title>
        <authorList>
            <person name="Brown C.T."/>
            <person name="Sharon I."/>
            <person name="Thomas B.C."/>
            <person name="Castelle C.J."/>
            <person name="Morowitz M.J."/>
            <person name="Banfield J.F."/>
        </authorList>
    </citation>
    <scope>NUCLEOTIDE SEQUENCE</scope>
</reference>
<keyword evidence="1" id="KW-1133">Transmembrane helix</keyword>
<dbReference type="AlphaFoldDB" id="W1YC83"/>
<comment type="caution">
    <text evidence="2">The sequence shown here is derived from an EMBL/GenBank/DDBJ whole genome shotgun (WGS) entry which is preliminary data.</text>
</comment>
<proteinExistence type="predicted"/>
<feature type="transmembrane region" description="Helical" evidence="1">
    <location>
        <begin position="20"/>
        <end position="36"/>
    </location>
</feature>
<gene>
    <name evidence="2" type="ORF">Q604_UNBC06111G0001</name>
</gene>
<sequence length="69" mass="7822">SIFNTQVLVNTKPFITYSQWAHTILGSIIIGTIFCYGKYYPLLSQMHYIFAIALAIIGVTVIKIMQSYC</sequence>
<evidence type="ECO:0000256" key="1">
    <source>
        <dbReference type="SAM" id="Phobius"/>
    </source>
</evidence>
<dbReference type="EMBL" id="AZMM01006111">
    <property type="protein sequence ID" value="ETJ39996.1"/>
    <property type="molecule type" value="Genomic_DNA"/>
</dbReference>